<reference evidence="1 2" key="1">
    <citation type="submission" date="2018-08" db="EMBL/GenBank/DDBJ databases">
        <title>Neisseria animalis ATCC 49930 complete genome.</title>
        <authorList>
            <person name="Veseli I.A."/>
            <person name="Mascarenhas dos Santos A.C."/>
            <person name="Buttler R."/>
            <person name="Pombert J.-F."/>
        </authorList>
    </citation>
    <scope>NUCLEOTIDE SEQUENCE [LARGE SCALE GENOMIC DNA]</scope>
    <source>
        <strain evidence="1 2">ATCC 49930</strain>
    </source>
</reference>
<proteinExistence type="predicted"/>
<dbReference type="InterPro" id="IPR052931">
    <property type="entry name" value="Prophage_regulatory_activator"/>
</dbReference>
<sequence length="71" mass="8267">MERNEVLRVSEVAKRLSISTAAVWYKTNPKNRRYDPEFPRPFKVSPNVTGWLESEINAYIEKLAANRKETA</sequence>
<dbReference type="KEGG" id="naq:D0T90_04305"/>
<dbReference type="RefSeq" id="WP_123796265.1">
    <property type="nucleotide sequence ID" value="NZ_CP031699.1"/>
</dbReference>
<dbReference type="InterPro" id="IPR010260">
    <property type="entry name" value="AlpA"/>
</dbReference>
<dbReference type="EMBL" id="CP031699">
    <property type="protein sequence ID" value="QEY23821.1"/>
    <property type="molecule type" value="Genomic_DNA"/>
</dbReference>
<dbReference type="PANTHER" id="PTHR36154:SF1">
    <property type="entry name" value="DNA-BINDING TRANSCRIPTIONAL ACTIVATOR ALPA"/>
    <property type="match status" value="1"/>
</dbReference>
<dbReference type="Pfam" id="PF05930">
    <property type="entry name" value="Phage_AlpA"/>
    <property type="match status" value="1"/>
</dbReference>
<name>A0A5P3MSQ4_NEIAN</name>
<dbReference type="AlphaFoldDB" id="A0A5P3MSQ4"/>
<protein>
    <submittedName>
        <fullName evidence="1">AlpA family phage regulatory protein</fullName>
    </submittedName>
</protein>
<dbReference type="PANTHER" id="PTHR36154">
    <property type="entry name" value="DNA-BINDING TRANSCRIPTIONAL ACTIVATOR ALPA"/>
    <property type="match status" value="1"/>
</dbReference>
<keyword evidence="2" id="KW-1185">Reference proteome</keyword>
<evidence type="ECO:0000313" key="2">
    <source>
        <dbReference type="Proteomes" id="UP000325536"/>
    </source>
</evidence>
<dbReference type="Proteomes" id="UP000325536">
    <property type="component" value="Chromosome"/>
</dbReference>
<dbReference type="OrthoDB" id="9182156at2"/>
<gene>
    <name evidence="1" type="ORF">D0T90_04305</name>
</gene>
<organism evidence="1 2">
    <name type="scientific">Neisseria animalis</name>
    <dbReference type="NCBI Taxonomy" id="492"/>
    <lineage>
        <taxon>Bacteria</taxon>
        <taxon>Pseudomonadati</taxon>
        <taxon>Pseudomonadota</taxon>
        <taxon>Betaproteobacteria</taxon>
        <taxon>Neisseriales</taxon>
        <taxon>Neisseriaceae</taxon>
        <taxon>Neisseria</taxon>
    </lineage>
</organism>
<evidence type="ECO:0000313" key="1">
    <source>
        <dbReference type="EMBL" id="QEY23821.1"/>
    </source>
</evidence>
<accession>A0A5P3MSQ4</accession>